<sequence length="254" mass="27900">MSSVSPIASSSSGDGSPAFTTSPSSSTPTAPPPPGGNDDGNDFAAEAHSSTSLLFGFLIAFLSLFVLFMLCGMLWRHYTERRRRARRAALDAVREKKLNDKIPKLWELHIENSDSADDWKQIMPLSAGIVHSSETSLDTAHEIEQDIARSNTLFDRIINFVLRLPYHYPGTTPPEPVLPVVRPKPKKDERSHVAEKQEHLQVAVLVAMPEPPRKPSSSRDASGDGSSSSQDPVPEFREYALGVTEVQWDPSRAG</sequence>
<evidence type="ECO:0000256" key="2">
    <source>
        <dbReference type="SAM" id="Phobius"/>
    </source>
</evidence>
<keyword evidence="4" id="KW-1185">Reference proteome</keyword>
<feature type="compositionally biased region" description="Low complexity" evidence="1">
    <location>
        <begin position="218"/>
        <end position="229"/>
    </location>
</feature>
<name>A0A164XWK5_9AGAM</name>
<keyword evidence="2" id="KW-1133">Transmembrane helix</keyword>
<gene>
    <name evidence="3" type="ORF">SISNIDRAFT_451047</name>
</gene>
<feature type="compositionally biased region" description="Low complexity" evidence="1">
    <location>
        <begin position="1"/>
        <end position="28"/>
    </location>
</feature>
<evidence type="ECO:0000313" key="3">
    <source>
        <dbReference type="EMBL" id="KZS96360.1"/>
    </source>
</evidence>
<dbReference type="AlphaFoldDB" id="A0A164XWK5"/>
<dbReference type="EMBL" id="KV419399">
    <property type="protein sequence ID" value="KZS96360.1"/>
    <property type="molecule type" value="Genomic_DNA"/>
</dbReference>
<feature type="transmembrane region" description="Helical" evidence="2">
    <location>
        <begin position="53"/>
        <end position="75"/>
    </location>
</feature>
<organism evidence="3 4">
    <name type="scientific">Sistotremastrum niveocremeum HHB9708</name>
    <dbReference type="NCBI Taxonomy" id="1314777"/>
    <lineage>
        <taxon>Eukaryota</taxon>
        <taxon>Fungi</taxon>
        <taxon>Dikarya</taxon>
        <taxon>Basidiomycota</taxon>
        <taxon>Agaricomycotina</taxon>
        <taxon>Agaricomycetes</taxon>
        <taxon>Sistotremastrales</taxon>
        <taxon>Sistotremastraceae</taxon>
        <taxon>Sertulicium</taxon>
        <taxon>Sertulicium niveocremeum</taxon>
    </lineage>
</organism>
<dbReference type="OrthoDB" id="2796963at2759"/>
<accession>A0A164XWK5</accession>
<reference evidence="3 4" key="1">
    <citation type="journal article" date="2016" name="Mol. Biol. Evol.">
        <title>Comparative Genomics of Early-Diverging Mushroom-Forming Fungi Provides Insights into the Origins of Lignocellulose Decay Capabilities.</title>
        <authorList>
            <person name="Nagy L.G."/>
            <person name="Riley R."/>
            <person name="Tritt A."/>
            <person name="Adam C."/>
            <person name="Daum C."/>
            <person name="Floudas D."/>
            <person name="Sun H."/>
            <person name="Yadav J.S."/>
            <person name="Pangilinan J."/>
            <person name="Larsson K.H."/>
            <person name="Matsuura K."/>
            <person name="Barry K."/>
            <person name="Labutti K."/>
            <person name="Kuo R."/>
            <person name="Ohm R.A."/>
            <person name="Bhattacharya S.S."/>
            <person name="Shirouzu T."/>
            <person name="Yoshinaga Y."/>
            <person name="Martin F.M."/>
            <person name="Grigoriev I.V."/>
            <person name="Hibbett D.S."/>
        </authorList>
    </citation>
    <scope>NUCLEOTIDE SEQUENCE [LARGE SCALE GENOMIC DNA]</scope>
    <source>
        <strain evidence="3 4">HHB9708</strain>
    </source>
</reference>
<feature type="region of interest" description="Disordered" evidence="1">
    <location>
        <begin position="172"/>
        <end position="254"/>
    </location>
</feature>
<proteinExistence type="predicted"/>
<keyword evidence="2" id="KW-0472">Membrane</keyword>
<evidence type="ECO:0000256" key="1">
    <source>
        <dbReference type="SAM" id="MobiDB-lite"/>
    </source>
</evidence>
<dbReference type="Proteomes" id="UP000076722">
    <property type="component" value="Unassembled WGS sequence"/>
</dbReference>
<protein>
    <submittedName>
        <fullName evidence="3">Uncharacterized protein</fullName>
    </submittedName>
</protein>
<feature type="compositionally biased region" description="Basic and acidic residues" evidence="1">
    <location>
        <begin position="186"/>
        <end position="199"/>
    </location>
</feature>
<feature type="region of interest" description="Disordered" evidence="1">
    <location>
        <begin position="1"/>
        <end position="43"/>
    </location>
</feature>
<keyword evidence="2" id="KW-0812">Transmembrane</keyword>
<evidence type="ECO:0000313" key="4">
    <source>
        <dbReference type="Proteomes" id="UP000076722"/>
    </source>
</evidence>